<comment type="caution">
    <text evidence="6">The sequence shown here is derived from an EMBL/GenBank/DDBJ whole genome shotgun (WGS) entry which is preliminary data.</text>
</comment>
<feature type="region of interest" description="Disordered" evidence="4">
    <location>
        <begin position="1"/>
        <end position="98"/>
    </location>
</feature>
<feature type="compositionally biased region" description="Acidic residues" evidence="4">
    <location>
        <begin position="65"/>
        <end position="80"/>
    </location>
</feature>
<evidence type="ECO:0000256" key="3">
    <source>
        <dbReference type="PROSITE-ProRule" id="PRU00176"/>
    </source>
</evidence>
<dbReference type="Pfam" id="PF00076">
    <property type="entry name" value="RRM_1"/>
    <property type="match status" value="2"/>
</dbReference>
<sequence>MLKEKTVKSKGVSNKKKTKQQAPVVKEEEDSTSTDDSSDDDETEVKSVPKSTKLTPRLKQIESSEPSDDDDDDDDDEEKEEITQGLDNKRKKTTQAEVPIKKIKTEEIPSIFLGGLNKETTAETIQEYLTKKGITVTEVRKKEGKRFGHCDLASEDDLLKAIKLNKKDLDGAEVEIKKATGPRPVSSDGKPRKGKVGKKTLVVRNLHYKVKEDKLHEYFKKSVAIRIPTFSDTGKSRGKAFIDFRDVEDAKDAVKAMHGFILEGRQIFLEFTPESGKAEGLTGDGSEKRKVKKAKRVKKEFSENKFEDESD</sequence>
<evidence type="ECO:0000256" key="1">
    <source>
        <dbReference type="ARBA" id="ARBA00022737"/>
    </source>
</evidence>
<dbReference type="PROSITE" id="PS50102">
    <property type="entry name" value="RRM"/>
    <property type="match status" value="2"/>
</dbReference>
<dbReference type="InterPro" id="IPR012677">
    <property type="entry name" value="Nucleotide-bd_a/b_plait_sf"/>
</dbReference>
<feature type="domain" description="RRM" evidence="5">
    <location>
        <begin position="109"/>
        <end position="181"/>
    </location>
</feature>
<keyword evidence="7" id="KW-1185">Reference proteome</keyword>
<feature type="region of interest" description="Disordered" evidence="4">
    <location>
        <begin position="275"/>
        <end position="294"/>
    </location>
</feature>
<keyword evidence="2 3" id="KW-0694">RNA-binding</keyword>
<evidence type="ECO:0000256" key="4">
    <source>
        <dbReference type="SAM" id="MobiDB-lite"/>
    </source>
</evidence>
<feature type="domain" description="RRM" evidence="5">
    <location>
        <begin position="199"/>
        <end position="274"/>
    </location>
</feature>
<name>A0AAN8K7B7_PATCE</name>
<reference evidence="6 7" key="1">
    <citation type="submission" date="2024-01" db="EMBL/GenBank/DDBJ databases">
        <title>The genome of the rayed Mediterranean limpet Patella caerulea (Linnaeus, 1758).</title>
        <authorList>
            <person name="Anh-Thu Weber A."/>
            <person name="Halstead-Nussloch G."/>
        </authorList>
    </citation>
    <scope>NUCLEOTIDE SEQUENCE [LARGE SCALE GENOMIC DNA]</scope>
    <source>
        <strain evidence="6">AATW-2023a</strain>
        <tissue evidence="6">Whole specimen</tissue>
    </source>
</reference>
<organism evidence="6 7">
    <name type="scientific">Patella caerulea</name>
    <name type="common">Rayed Mediterranean limpet</name>
    <dbReference type="NCBI Taxonomy" id="87958"/>
    <lineage>
        <taxon>Eukaryota</taxon>
        <taxon>Metazoa</taxon>
        <taxon>Spiralia</taxon>
        <taxon>Lophotrochozoa</taxon>
        <taxon>Mollusca</taxon>
        <taxon>Gastropoda</taxon>
        <taxon>Patellogastropoda</taxon>
        <taxon>Patelloidea</taxon>
        <taxon>Patellidae</taxon>
        <taxon>Patella</taxon>
    </lineage>
</organism>
<evidence type="ECO:0000313" key="7">
    <source>
        <dbReference type="Proteomes" id="UP001347796"/>
    </source>
</evidence>
<dbReference type="EMBL" id="JAZGQO010000004">
    <property type="protein sequence ID" value="KAK6187113.1"/>
    <property type="molecule type" value="Genomic_DNA"/>
</dbReference>
<dbReference type="Proteomes" id="UP001347796">
    <property type="component" value="Unassembled WGS sequence"/>
</dbReference>
<dbReference type="AlphaFoldDB" id="A0AAN8K7B7"/>
<dbReference type="InterPro" id="IPR000504">
    <property type="entry name" value="RRM_dom"/>
</dbReference>
<protein>
    <recommendedName>
        <fullName evidence="5">RRM domain-containing protein</fullName>
    </recommendedName>
</protein>
<dbReference type="PANTHER" id="PTHR23236:SF119">
    <property type="entry name" value="NUCLEAR RNA-BINDING PROTEIN SART-3"/>
    <property type="match status" value="1"/>
</dbReference>
<keyword evidence="1" id="KW-0677">Repeat</keyword>
<dbReference type="SMART" id="SM00360">
    <property type="entry name" value="RRM"/>
    <property type="match status" value="2"/>
</dbReference>
<evidence type="ECO:0000259" key="5">
    <source>
        <dbReference type="PROSITE" id="PS50102"/>
    </source>
</evidence>
<dbReference type="SUPFAM" id="SSF54928">
    <property type="entry name" value="RNA-binding domain, RBD"/>
    <property type="match status" value="2"/>
</dbReference>
<evidence type="ECO:0000313" key="6">
    <source>
        <dbReference type="EMBL" id="KAK6187113.1"/>
    </source>
</evidence>
<gene>
    <name evidence="6" type="ORF">SNE40_005206</name>
</gene>
<dbReference type="Gene3D" id="3.30.70.330">
    <property type="match status" value="2"/>
</dbReference>
<dbReference type="InterPro" id="IPR035979">
    <property type="entry name" value="RBD_domain_sf"/>
</dbReference>
<feature type="compositionally biased region" description="Acidic residues" evidence="4">
    <location>
        <begin position="27"/>
        <end position="43"/>
    </location>
</feature>
<accession>A0AAN8K7B7</accession>
<evidence type="ECO:0000256" key="2">
    <source>
        <dbReference type="ARBA" id="ARBA00022884"/>
    </source>
</evidence>
<dbReference type="PANTHER" id="PTHR23236">
    <property type="entry name" value="EUKARYOTIC TRANSLATION INITIATION FACTOR 4B/4H"/>
    <property type="match status" value="1"/>
</dbReference>
<dbReference type="GO" id="GO:0003723">
    <property type="term" value="F:RNA binding"/>
    <property type="evidence" value="ECO:0007669"/>
    <property type="project" value="UniProtKB-UniRule"/>
</dbReference>
<proteinExistence type="predicted"/>